<name>A0A0A9T6D9_ARUDO</name>
<evidence type="ECO:0000313" key="1">
    <source>
        <dbReference type="EMBL" id="JAD55550.1"/>
    </source>
</evidence>
<sequence length="31" mass="3498">MLMRINGLCSSISGNPKKARHKVRKTKEVSQ</sequence>
<accession>A0A0A9T6D9</accession>
<reference evidence="1" key="2">
    <citation type="journal article" date="2015" name="Data Brief">
        <title>Shoot transcriptome of the giant reed, Arundo donax.</title>
        <authorList>
            <person name="Barrero R.A."/>
            <person name="Guerrero F.D."/>
            <person name="Moolhuijzen P."/>
            <person name="Goolsby J.A."/>
            <person name="Tidwell J."/>
            <person name="Bellgard S.E."/>
            <person name="Bellgard M.I."/>
        </authorList>
    </citation>
    <scope>NUCLEOTIDE SEQUENCE</scope>
    <source>
        <tissue evidence="1">Shoot tissue taken approximately 20 cm above the soil surface</tissue>
    </source>
</reference>
<dbReference type="EMBL" id="GBRH01242345">
    <property type="protein sequence ID" value="JAD55550.1"/>
    <property type="molecule type" value="Transcribed_RNA"/>
</dbReference>
<proteinExistence type="predicted"/>
<dbReference type="AlphaFoldDB" id="A0A0A9T6D9"/>
<organism evidence="1">
    <name type="scientific">Arundo donax</name>
    <name type="common">Giant reed</name>
    <name type="synonym">Donax arundinaceus</name>
    <dbReference type="NCBI Taxonomy" id="35708"/>
    <lineage>
        <taxon>Eukaryota</taxon>
        <taxon>Viridiplantae</taxon>
        <taxon>Streptophyta</taxon>
        <taxon>Embryophyta</taxon>
        <taxon>Tracheophyta</taxon>
        <taxon>Spermatophyta</taxon>
        <taxon>Magnoliopsida</taxon>
        <taxon>Liliopsida</taxon>
        <taxon>Poales</taxon>
        <taxon>Poaceae</taxon>
        <taxon>PACMAD clade</taxon>
        <taxon>Arundinoideae</taxon>
        <taxon>Arundineae</taxon>
        <taxon>Arundo</taxon>
    </lineage>
</organism>
<protein>
    <submittedName>
        <fullName evidence="1">Uncharacterized protein</fullName>
    </submittedName>
</protein>
<reference evidence="1" key="1">
    <citation type="submission" date="2014-09" db="EMBL/GenBank/DDBJ databases">
        <authorList>
            <person name="Magalhaes I.L.F."/>
            <person name="Oliveira U."/>
            <person name="Santos F.R."/>
            <person name="Vidigal T.H.D.A."/>
            <person name="Brescovit A.D."/>
            <person name="Santos A.J."/>
        </authorList>
    </citation>
    <scope>NUCLEOTIDE SEQUENCE</scope>
    <source>
        <tissue evidence="1">Shoot tissue taken approximately 20 cm above the soil surface</tissue>
    </source>
</reference>